<feature type="region of interest" description="Disordered" evidence="1">
    <location>
        <begin position="1"/>
        <end position="27"/>
    </location>
</feature>
<keyword evidence="3" id="KW-1185">Reference proteome</keyword>
<proteinExistence type="predicted"/>
<evidence type="ECO:0000313" key="2">
    <source>
        <dbReference type="EMBL" id="MFC7308171.1"/>
    </source>
</evidence>
<dbReference type="EMBL" id="JBHTCF010000014">
    <property type="protein sequence ID" value="MFC7308171.1"/>
    <property type="molecule type" value="Genomic_DNA"/>
</dbReference>
<sequence>MQVRGGTSLCDGAQGAGHRLGGRGGGACRDTSVKLRSGLRTGDYGLLDLSAGVPVEAARTEPDRIECAGQAGHNYRATALGSPAVGHGG</sequence>
<comment type="caution">
    <text evidence="2">The sequence shown here is derived from an EMBL/GenBank/DDBJ whole genome shotgun (WGS) entry which is preliminary data.</text>
</comment>
<evidence type="ECO:0000256" key="1">
    <source>
        <dbReference type="SAM" id="MobiDB-lite"/>
    </source>
</evidence>
<accession>A0ABW2JPS1</accession>
<dbReference type="Proteomes" id="UP001596523">
    <property type="component" value="Unassembled WGS sequence"/>
</dbReference>
<dbReference type="RefSeq" id="WP_381835914.1">
    <property type="nucleotide sequence ID" value="NZ_JBHTCF010000014.1"/>
</dbReference>
<organism evidence="2 3">
    <name type="scientific">Streptomyces monticola</name>
    <dbReference type="NCBI Taxonomy" id="2666263"/>
    <lineage>
        <taxon>Bacteria</taxon>
        <taxon>Bacillati</taxon>
        <taxon>Actinomycetota</taxon>
        <taxon>Actinomycetes</taxon>
        <taxon>Kitasatosporales</taxon>
        <taxon>Streptomycetaceae</taxon>
        <taxon>Streptomyces</taxon>
    </lineage>
</organism>
<feature type="compositionally biased region" description="Gly residues" evidence="1">
    <location>
        <begin position="14"/>
        <end position="27"/>
    </location>
</feature>
<gene>
    <name evidence="2" type="ORF">ACFQVC_28605</name>
</gene>
<protein>
    <submittedName>
        <fullName evidence="2">Uncharacterized protein</fullName>
    </submittedName>
</protein>
<reference evidence="3" key="1">
    <citation type="journal article" date="2019" name="Int. J. Syst. Evol. Microbiol.">
        <title>The Global Catalogue of Microorganisms (GCM) 10K type strain sequencing project: providing services to taxonomists for standard genome sequencing and annotation.</title>
        <authorList>
            <consortium name="The Broad Institute Genomics Platform"/>
            <consortium name="The Broad Institute Genome Sequencing Center for Infectious Disease"/>
            <person name="Wu L."/>
            <person name="Ma J."/>
        </authorList>
    </citation>
    <scope>NUCLEOTIDE SEQUENCE [LARGE SCALE GENOMIC DNA]</scope>
    <source>
        <strain evidence="3">SYNS20</strain>
    </source>
</reference>
<name>A0ABW2JPS1_9ACTN</name>
<evidence type="ECO:0000313" key="3">
    <source>
        <dbReference type="Proteomes" id="UP001596523"/>
    </source>
</evidence>